<organism evidence="3 4">
    <name type="scientific">Trebonia kvetii</name>
    <dbReference type="NCBI Taxonomy" id="2480626"/>
    <lineage>
        <taxon>Bacteria</taxon>
        <taxon>Bacillati</taxon>
        <taxon>Actinomycetota</taxon>
        <taxon>Actinomycetes</taxon>
        <taxon>Streptosporangiales</taxon>
        <taxon>Treboniaceae</taxon>
        <taxon>Trebonia</taxon>
    </lineage>
</organism>
<evidence type="ECO:0000313" key="4">
    <source>
        <dbReference type="Proteomes" id="UP000460272"/>
    </source>
</evidence>
<feature type="signal peptide" evidence="2">
    <location>
        <begin position="1"/>
        <end position="35"/>
    </location>
</feature>
<dbReference type="OrthoDB" id="5195768at2"/>
<keyword evidence="4" id="KW-1185">Reference proteome</keyword>
<dbReference type="Pfam" id="PF04402">
    <property type="entry name" value="SIMPL"/>
    <property type="match status" value="1"/>
</dbReference>
<sequence>MAITFTPAHRALAIGGIAAAALIGAFALGNSQSGAAPSPTASPSGGGTTAGTRTAVLTSTNGAARITVTGTGNVTGTPNQLVLSMGVQVNGSSVGSALGNANNAVTRVTAALRADGVAAKDIQTSGLSIWPNYPNNSQTPNGYSVSESITATLNSLAAAGRQIDAAVHAGGNATTVSGISLNLTDTSALLAQARARAVADATAKAGQYAKALGQPLGPVLSITDQVSTQPYPVFNGAESAAAAKGSVPISPGSQQLSVSITVVFAA</sequence>
<dbReference type="Proteomes" id="UP000460272">
    <property type="component" value="Unassembled WGS sequence"/>
</dbReference>
<dbReference type="InterPro" id="IPR052022">
    <property type="entry name" value="26kDa_periplasmic_antigen"/>
</dbReference>
<comment type="caution">
    <text evidence="3">The sequence shown here is derived from an EMBL/GenBank/DDBJ whole genome shotgun (WGS) entry which is preliminary data.</text>
</comment>
<feature type="chain" id="PRO_5026690198" evidence="2">
    <location>
        <begin position="36"/>
        <end position="266"/>
    </location>
</feature>
<feature type="compositionally biased region" description="Low complexity" evidence="1">
    <location>
        <begin position="33"/>
        <end position="43"/>
    </location>
</feature>
<evidence type="ECO:0000313" key="3">
    <source>
        <dbReference type="EMBL" id="TVZ02860.1"/>
    </source>
</evidence>
<reference evidence="3 4" key="1">
    <citation type="submission" date="2018-11" db="EMBL/GenBank/DDBJ databases">
        <title>Trebonia kvetii gen.nov., sp.nov., a novel acidophilic actinobacterium, and proposal of the new actinobacterial family Treboniaceae fam. nov.</title>
        <authorList>
            <person name="Rapoport D."/>
            <person name="Sagova-Mareckova M."/>
            <person name="Sedlacek I."/>
            <person name="Provaznik J."/>
            <person name="Kralova S."/>
            <person name="Pavlinic D."/>
            <person name="Benes V."/>
            <person name="Kopecky J."/>
        </authorList>
    </citation>
    <scope>NUCLEOTIDE SEQUENCE [LARGE SCALE GENOMIC DNA]</scope>
    <source>
        <strain evidence="3 4">15Tr583</strain>
    </source>
</reference>
<proteinExistence type="predicted"/>
<dbReference type="Gene3D" id="3.30.110.170">
    <property type="entry name" value="Protein of unknown function (DUF541), domain 1"/>
    <property type="match status" value="1"/>
</dbReference>
<name>A0A6P2BVD8_9ACTN</name>
<dbReference type="GO" id="GO:0006974">
    <property type="term" value="P:DNA damage response"/>
    <property type="evidence" value="ECO:0007669"/>
    <property type="project" value="TreeGrafter"/>
</dbReference>
<dbReference type="AlphaFoldDB" id="A0A6P2BVD8"/>
<evidence type="ECO:0000256" key="1">
    <source>
        <dbReference type="SAM" id="MobiDB-lite"/>
    </source>
</evidence>
<dbReference type="PANTHER" id="PTHR34387">
    <property type="entry name" value="SLR1258 PROTEIN"/>
    <property type="match status" value="1"/>
</dbReference>
<feature type="region of interest" description="Disordered" evidence="1">
    <location>
        <begin position="33"/>
        <end position="52"/>
    </location>
</feature>
<evidence type="ECO:0000256" key="2">
    <source>
        <dbReference type="SAM" id="SignalP"/>
    </source>
</evidence>
<protein>
    <submittedName>
        <fullName evidence="3">DUF541 domain-containing protein</fullName>
    </submittedName>
</protein>
<dbReference type="EMBL" id="RPFW01000004">
    <property type="protein sequence ID" value="TVZ02860.1"/>
    <property type="molecule type" value="Genomic_DNA"/>
</dbReference>
<accession>A0A6P2BVD8</accession>
<keyword evidence="2" id="KW-0732">Signal</keyword>
<dbReference type="InterPro" id="IPR007497">
    <property type="entry name" value="SIMPL/DUF541"/>
</dbReference>
<gene>
    <name evidence="3" type="ORF">EAS64_20460</name>
</gene>
<dbReference type="PANTHER" id="PTHR34387:SF1">
    <property type="entry name" value="PERIPLASMIC IMMUNOGENIC PROTEIN"/>
    <property type="match status" value="1"/>
</dbReference>
<dbReference type="Gene3D" id="3.30.70.2970">
    <property type="entry name" value="Protein of unknown function (DUF541), domain 2"/>
    <property type="match status" value="1"/>
</dbReference>
<dbReference type="RefSeq" id="WP_145855081.1">
    <property type="nucleotide sequence ID" value="NZ_RPFW01000004.1"/>
</dbReference>